<sequence length="104" mass="12342">MNSERRCCACQKLVSKLEQDWRQVQIQNEQLLVLTRILRIRVEEAEKKIAEIFRKAKTLEEDESDLAASVIATENHLYNHHRSLQRLEDKFHNLNINESGRNQE</sequence>
<protein>
    <submittedName>
        <fullName evidence="1">Uncharacterized protein</fullName>
    </submittedName>
</protein>
<dbReference type="Proteomes" id="UP001239111">
    <property type="component" value="Chromosome 1"/>
</dbReference>
<reference evidence="1" key="1">
    <citation type="submission" date="2023-04" db="EMBL/GenBank/DDBJ databases">
        <title>A chromosome-level genome assembly of the parasitoid wasp Eretmocerus hayati.</title>
        <authorList>
            <person name="Zhong Y."/>
            <person name="Liu S."/>
            <person name="Liu Y."/>
        </authorList>
    </citation>
    <scope>NUCLEOTIDE SEQUENCE</scope>
    <source>
        <strain evidence="1">ZJU_SS_LIU_2023</strain>
    </source>
</reference>
<comment type="caution">
    <text evidence="1">The sequence shown here is derived from an EMBL/GenBank/DDBJ whole genome shotgun (WGS) entry which is preliminary data.</text>
</comment>
<keyword evidence="2" id="KW-1185">Reference proteome</keyword>
<gene>
    <name evidence="1" type="ORF">QAD02_023287</name>
</gene>
<accession>A0ACC2PX21</accession>
<proteinExistence type="predicted"/>
<organism evidence="1 2">
    <name type="scientific">Eretmocerus hayati</name>
    <dbReference type="NCBI Taxonomy" id="131215"/>
    <lineage>
        <taxon>Eukaryota</taxon>
        <taxon>Metazoa</taxon>
        <taxon>Ecdysozoa</taxon>
        <taxon>Arthropoda</taxon>
        <taxon>Hexapoda</taxon>
        <taxon>Insecta</taxon>
        <taxon>Pterygota</taxon>
        <taxon>Neoptera</taxon>
        <taxon>Endopterygota</taxon>
        <taxon>Hymenoptera</taxon>
        <taxon>Apocrita</taxon>
        <taxon>Proctotrupomorpha</taxon>
        <taxon>Chalcidoidea</taxon>
        <taxon>Aphelinidae</taxon>
        <taxon>Aphelininae</taxon>
        <taxon>Eretmocerus</taxon>
    </lineage>
</organism>
<dbReference type="EMBL" id="CM056741">
    <property type="protein sequence ID" value="KAJ8687493.1"/>
    <property type="molecule type" value="Genomic_DNA"/>
</dbReference>
<evidence type="ECO:0000313" key="2">
    <source>
        <dbReference type="Proteomes" id="UP001239111"/>
    </source>
</evidence>
<evidence type="ECO:0000313" key="1">
    <source>
        <dbReference type="EMBL" id="KAJ8687493.1"/>
    </source>
</evidence>
<name>A0ACC2PX21_9HYME</name>